<reference evidence="2" key="1">
    <citation type="submission" date="2024-06" db="EMBL/GenBank/DDBJ databases">
        <authorList>
            <person name="Dussert Y."/>
            <person name="Peccoud J."/>
            <person name="Pigeault R."/>
        </authorList>
    </citation>
    <scope>NUCLEOTIDE SEQUENCE</scope>
    <source>
        <strain evidence="2">WArc</strain>
    </source>
</reference>
<dbReference type="RefSeq" id="WP_047759294.1">
    <property type="nucleotide sequence ID" value="NZ_CP157942.1"/>
</dbReference>
<evidence type="ECO:0000313" key="2">
    <source>
        <dbReference type="EMBL" id="XBS67429.1"/>
    </source>
</evidence>
<dbReference type="AlphaFoldDB" id="A0AAU7Q335"/>
<protein>
    <submittedName>
        <fullName evidence="2">TenA family protein</fullName>
    </submittedName>
</protein>
<dbReference type="InterPro" id="IPR016084">
    <property type="entry name" value="Haem_Oase-like_multi-hlx"/>
</dbReference>
<dbReference type="InterPro" id="IPR050967">
    <property type="entry name" value="Thiamine_Salvage_TenA"/>
</dbReference>
<gene>
    <name evidence="2" type="ORF">ABLO99_01765</name>
</gene>
<dbReference type="GO" id="GO:0005829">
    <property type="term" value="C:cytosol"/>
    <property type="evidence" value="ECO:0007669"/>
    <property type="project" value="TreeGrafter"/>
</dbReference>
<feature type="domain" description="Thiaminase-2/PQQC" evidence="1">
    <location>
        <begin position="17"/>
        <end position="208"/>
    </location>
</feature>
<evidence type="ECO:0000259" key="1">
    <source>
        <dbReference type="Pfam" id="PF03070"/>
    </source>
</evidence>
<dbReference type="InterPro" id="IPR004305">
    <property type="entry name" value="Thiaminase-2/PQQC"/>
</dbReference>
<accession>A0AAU7Q335</accession>
<dbReference type="Gene3D" id="1.20.910.10">
    <property type="entry name" value="Heme oxygenase-like"/>
    <property type="match status" value="1"/>
</dbReference>
<dbReference type="Pfam" id="PF03070">
    <property type="entry name" value="TENA_THI-4"/>
    <property type="match status" value="1"/>
</dbReference>
<proteinExistence type="predicted"/>
<dbReference type="PANTHER" id="PTHR43198:SF2">
    <property type="entry name" value="SI:CH1073-67J19.1-RELATED"/>
    <property type="match status" value="1"/>
</dbReference>
<dbReference type="CDD" id="cd19365">
    <property type="entry name" value="TenA_C-like"/>
    <property type="match status" value="1"/>
</dbReference>
<dbReference type="EMBL" id="CP157942">
    <property type="protein sequence ID" value="XBS67429.1"/>
    <property type="molecule type" value="Genomic_DNA"/>
</dbReference>
<dbReference type="PANTHER" id="PTHR43198">
    <property type="entry name" value="BIFUNCTIONAL TH2 PROTEIN"/>
    <property type="match status" value="1"/>
</dbReference>
<name>A0AAU7Q335_9RICK</name>
<organism evidence="2">
    <name type="scientific">Wolbachia endosymbiont of Armadillidium arcangelii</name>
    <dbReference type="NCBI Taxonomy" id="3158571"/>
    <lineage>
        <taxon>Bacteria</taxon>
        <taxon>Pseudomonadati</taxon>
        <taxon>Pseudomonadota</taxon>
        <taxon>Alphaproteobacteria</taxon>
        <taxon>Rickettsiales</taxon>
        <taxon>Anaplasmataceae</taxon>
        <taxon>Wolbachieae</taxon>
        <taxon>Wolbachia</taxon>
    </lineage>
</organism>
<dbReference type="SUPFAM" id="SSF48613">
    <property type="entry name" value="Heme oxygenase-like"/>
    <property type="match status" value="1"/>
</dbReference>
<sequence>MFSNIIRNCYGSNLLRDVANHPFNVELMDGTLNIESFKFYIQQDALFLDGYIRTILIIASKVEDLSNITSLIEVAQGTIAIVRVLYKHYFTVYSISFGEKSLKCFNFTNFLLSTSYSDTYEAITVLYSCHFIYKVVVDSMRNKIKKNNRYRDWFDFYSSNLIGSGCIALESIVDEYCQKVGEKERRRMLELFRISVQFELDFWNSAYNFSEFDQDFKKY</sequence>